<dbReference type="GO" id="GO:0003677">
    <property type="term" value="F:DNA binding"/>
    <property type="evidence" value="ECO:0007669"/>
    <property type="project" value="UniProtKB-KW"/>
</dbReference>
<dbReference type="CDD" id="cd06407">
    <property type="entry name" value="PB1_NLP"/>
    <property type="match status" value="1"/>
</dbReference>
<dbReference type="PROSITE" id="PS51745">
    <property type="entry name" value="PB1"/>
    <property type="match status" value="1"/>
</dbReference>
<accession>A0ABC8UH78</accession>
<dbReference type="SMART" id="SM00666">
    <property type="entry name" value="PB1"/>
    <property type="match status" value="1"/>
</dbReference>
<evidence type="ECO:0000259" key="6">
    <source>
        <dbReference type="PROSITE" id="PS51519"/>
    </source>
</evidence>
<feature type="compositionally biased region" description="Basic and acidic residues" evidence="5">
    <location>
        <begin position="770"/>
        <end position="803"/>
    </location>
</feature>
<name>A0ABC8UH78_9AQUA</name>
<dbReference type="PROSITE" id="PS51519">
    <property type="entry name" value="RWP_RK"/>
    <property type="match status" value="1"/>
</dbReference>
<evidence type="ECO:0000313" key="9">
    <source>
        <dbReference type="Proteomes" id="UP001642360"/>
    </source>
</evidence>
<evidence type="ECO:0000256" key="5">
    <source>
        <dbReference type="SAM" id="MobiDB-lite"/>
    </source>
</evidence>
<dbReference type="InterPro" id="IPR000270">
    <property type="entry name" value="PB1_dom"/>
</dbReference>
<dbReference type="Pfam" id="PF00564">
    <property type="entry name" value="PB1"/>
    <property type="match status" value="1"/>
</dbReference>
<dbReference type="PANTHER" id="PTHR32002:SF44">
    <property type="entry name" value="PROTEIN NLP4"/>
    <property type="match status" value="1"/>
</dbReference>
<feature type="region of interest" description="Disordered" evidence="5">
    <location>
        <begin position="66"/>
        <end position="88"/>
    </location>
</feature>
<feature type="compositionally biased region" description="Polar residues" evidence="5">
    <location>
        <begin position="66"/>
        <end position="79"/>
    </location>
</feature>
<evidence type="ECO:0000256" key="1">
    <source>
        <dbReference type="ARBA" id="ARBA00023015"/>
    </source>
</evidence>
<evidence type="ECO:0000256" key="2">
    <source>
        <dbReference type="ARBA" id="ARBA00023125"/>
    </source>
</evidence>
<dbReference type="Pfam" id="PF22922">
    <property type="entry name" value="GAF_NLP"/>
    <property type="match status" value="2"/>
</dbReference>
<keyword evidence="3" id="KW-0804">Transcription</keyword>
<evidence type="ECO:0000259" key="7">
    <source>
        <dbReference type="PROSITE" id="PS51745"/>
    </source>
</evidence>
<protein>
    <submittedName>
        <fullName evidence="8">Uncharacterized protein</fullName>
    </submittedName>
</protein>
<dbReference type="AlphaFoldDB" id="A0ABC8UH78"/>
<evidence type="ECO:0000256" key="3">
    <source>
        <dbReference type="ARBA" id="ARBA00023163"/>
    </source>
</evidence>
<organism evidence="8 9">
    <name type="scientific">Ilex paraguariensis</name>
    <name type="common">yerba mate</name>
    <dbReference type="NCBI Taxonomy" id="185542"/>
    <lineage>
        <taxon>Eukaryota</taxon>
        <taxon>Viridiplantae</taxon>
        <taxon>Streptophyta</taxon>
        <taxon>Embryophyta</taxon>
        <taxon>Tracheophyta</taxon>
        <taxon>Spermatophyta</taxon>
        <taxon>Magnoliopsida</taxon>
        <taxon>eudicotyledons</taxon>
        <taxon>Gunneridae</taxon>
        <taxon>Pentapetalae</taxon>
        <taxon>asterids</taxon>
        <taxon>campanulids</taxon>
        <taxon>Aquifoliales</taxon>
        <taxon>Aquifoliaceae</taxon>
        <taxon>Ilex</taxon>
    </lineage>
</organism>
<dbReference type="Proteomes" id="UP001642360">
    <property type="component" value="Unassembled WGS sequence"/>
</dbReference>
<dbReference type="EMBL" id="CAUOFW020007724">
    <property type="protein sequence ID" value="CAK9180338.1"/>
    <property type="molecule type" value="Genomic_DNA"/>
</dbReference>
<keyword evidence="1" id="KW-0805">Transcription regulation</keyword>
<feature type="compositionally biased region" description="Polar residues" evidence="5">
    <location>
        <begin position="582"/>
        <end position="604"/>
    </location>
</feature>
<dbReference type="InterPro" id="IPR003035">
    <property type="entry name" value="RWP-RK_dom"/>
</dbReference>
<feature type="domain" description="PB1" evidence="7">
    <location>
        <begin position="839"/>
        <end position="922"/>
    </location>
</feature>
<dbReference type="InterPro" id="IPR055081">
    <property type="entry name" value="NLP1-9_GAF"/>
</dbReference>
<comment type="caution">
    <text evidence="8">The sequence shown here is derived from an EMBL/GenBank/DDBJ whole genome shotgun (WGS) entry which is preliminary data.</text>
</comment>
<dbReference type="Gene3D" id="3.10.20.90">
    <property type="entry name" value="Phosphatidylinositol 3-kinase Catalytic Subunit, Chain A, domain 1"/>
    <property type="match status" value="1"/>
</dbReference>
<proteinExistence type="predicted"/>
<reference evidence="8 9" key="1">
    <citation type="submission" date="2024-02" db="EMBL/GenBank/DDBJ databases">
        <authorList>
            <person name="Vignale AGUSTIN F."/>
            <person name="Sosa J E."/>
            <person name="Modenutti C."/>
        </authorList>
    </citation>
    <scope>NUCLEOTIDE SEQUENCE [LARGE SCALE GENOMIC DNA]</scope>
</reference>
<keyword evidence="2" id="KW-0238">DNA-binding</keyword>
<dbReference type="InterPro" id="IPR053793">
    <property type="entry name" value="PB1-like"/>
</dbReference>
<dbReference type="Pfam" id="PF02042">
    <property type="entry name" value="RWP-RK"/>
    <property type="match status" value="1"/>
</dbReference>
<dbReference type="PANTHER" id="PTHR32002">
    <property type="entry name" value="PROTEIN NLP8"/>
    <property type="match status" value="1"/>
</dbReference>
<evidence type="ECO:0000313" key="8">
    <source>
        <dbReference type="EMBL" id="CAK9180338.1"/>
    </source>
</evidence>
<dbReference type="InterPro" id="IPR034891">
    <property type="entry name" value="PB1_NLP"/>
</dbReference>
<dbReference type="InterPro" id="IPR045012">
    <property type="entry name" value="NLP"/>
</dbReference>
<gene>
    <name evidence="8" type="ORF">ILEXP_LOCUS50330</name>
</gene>
<feature type="region of interest" description="Disordered" evidence="5">
    <location>
        <begin position="753"/>
        <end position="834"/>
    </location>
</feature>
<evidence type="ECO:0000256" key="4">
    <source>
        <dbReference type="ARBA" id="ARBA00023242"/>
    </source>
</evidence>
<dbReference type="SUPFAM" id="SSF54277">
    <property type="entry name" value="CAD &amp; PB1 domains"/>
    <property type="match status" value="1"/>
</dbReference>
<feature type="region of interest" description="Disordered" evidence="5">
    <location>
        <begin position="573"/>
        <end position="614"/>
    </location>
</feature>
<keyword evidence="4" id="KW-0539">Nucleus</keyword>
<feature type="domain" description="RWP-RK" evidence="6">
    <location>
        <begin position="603"/>
        <end position="687"/>
    </location>
</feature>
<sequence length="937" mass="104426">MDDGVFFPPNTMSGTPPDSFMDLDYMDELLLDGCWLETTDGSDFLLHSTSNSGALFDPSFTWPTLQTNNDTLSGSPPQKDSQEDRQRSSLLENLSISQPQGQNPAKSQALGDNMINVGCSSEFENYSVEGSEVSRRWWIGPRANHFPALSVTERLIQALGYIKNCTRDENILIQIWIPVNKGGRCVLTTSDQPFSLDRNCPRLSSYRDISVSYQFATEEDSKESMGLPGRAFMCKVPEWTPDVRFFRREEFPRVGHAKQYDVRGTIAVPVFEQGSQSCLGVIEVVMTTQKINYRPELESVCQALKAVDLRGSEVSSAQNVKACDGSYQAVLPEILEVLRSACGTHRLPLAQTWVPCVQQAKEGCRHSDENFVHCVSTVDSAYIADPSIQGFHEACSEHHLLKGQGVVGRAFTTNQPSFSPDVTSYSKTEYPLSHHARMFGLRAAVAIRLRSIYTGTTDFVLEFFLPVDCVDPEEQKAMLNSLSIIIQKVCWSLRVITNKELQENTFLPVGALKFPSYVKLGREMPEVECTQSARHFHEVSSCIGRKTEAKEGDNLPLVQEPRQQLREKALDFMKQQHDSDSRATLTNAEDNSTSGEDSFLNVGNTGEKRVKRHTKAEKSITLQMLRHYFAGSLKDAAKSIGVCPTTLKRICRQHGIKRWPSRKIKKVGHSLQKIQLVMDSVQGASGAFHIDSFYSNFPELASTNLTGISPFSALKTDDDSKSFNRKLEGVNLKPQAAASKSLSPSCSQSSCSSQSCSSGTQLHPQASHVAGHEDPIVRENSSDSVLERAGSDAELHMSSDEVPKLLPRSHSHKSLSDHPKSECPLPIAKNTGGNSQRGIQRFKVTYGEEKIRFRMQNNWGYKDLLQEIARRFRIGDTKVFQLKYLDDDSEWVLLTCDADLEECIDVCQSLRSQIIKLALCSDSQKNLRSYMGSSSPL</sequence>
<keyword evidence="9" id="KW-1185">Reference proteome</keyword>